<protein>
    <submittedName>
        <fullName evidence="2">Glycosyltransferase</fullName>
    </submittedName>
</protein>
<dbReference type="InterPro" id="IPR001173">
    <property type="entry name" value="Glyco_trans_2-like"/>
</dbReference>
<dbReference type="PANTHER" id="PTHR22916">
    <property type="entry name" value="GLYCOSYLTRANSFERASE"/>
    <property type="match status" value="1"/>
</dbReference>
<reference evidence="2 3" key="1">
    <citation type="submission" date="2018-09" db="EMBL/GenBank/DDBJ databases">
        <title>Murine metabolic-syndrome-specific gut microbial biobank.</title>
        <authorList>
            <person name="Liu C."/>
        </authorList>
    </citation>
    <scope>NUCLEOTIDE SEQUENCE [LARGE SCALE GENOMIC DNA]</scope>
    <source>
        <strain evidence="2 3">C-30</strain>
    </source>
</reference>
<name>A0A4Q2AZN3_9LACO</name>
<keyword evidence="2" id="KW-0808">Transferase</keyword>
<dbReference type="EMBL" id="QZFR01000016">
    <property type="protein sequence ID" value="RXV74897.1"/>
    <property type="molecule type" value="Genomic_DNA"/>
</dbReference>
<accession>A0A4Q2AZN3</accession>
<organism evidence="2 3">
    <name type="scientific">Ligilactobacillus murinus</name>
    <dbReference type="NCBI Taxonomy" id="1622"/>
    <lineage>
        <taxon>Bacteria</taxon>
        <taxon>Bacillati</taxon>
        <taxon>Bacillota</taxon>
        <taxon>Bacilli</taxon>
        <taxon>Lactobacillales</taxon>
        <taxon>Lactobacillaceae</taxon>
        <taxon>Ligilactobacillus</taxon>
    </lineage>
</organism>
<dbReference type="AlphaFoldDB" id="A0A4Q2AZN3"/>
<dbReference type="RefSeq" id="WP_119448192.1">
    <property type="nucleotide sequence ID" value="NZ_CP140606.1"/>
</dbReference>
<evidence type="ECO:0000313" key="3">
    <source>
        <dbReference type="Proteomes" id="UP000289316"/>
    </source>
</evidence>
<dbReference type="InterPro" id="IPR029044">
    <property type="entry name" value="Nucleotide-diphossugar_trans"/>
</dbReference>
<dbReference type="PANTHER" id="PTHR22916:SF3">
    <property type="entry name" value="UDP-GLCNAC:BETAGAL BETA-1,3-N-ACETYLGLUCOSAMINYLTRANSFERASE-LIKE PROTEIN 1"/>
    <property type="match status" value="1"/>
</dbReference>
<feature type="domain" description="Glycosyltransferase 2-like" evidence="1">
    <location>
        <begin position="4"/>
        <end position="157"/>
    </location>
</feature>
<dbReference type="Pfam" id="PF00535">
    <property type="entry name" value="Glycos_transf_2"/>
    <property type="match status" value="1"/>
</dbReference>
<dbReference type="OrthoDB" id="9802649at2"/>
<dbReference type="SUPFAM" id="SSF53448">
    <property type="entry name" value="Nucleotide-diphospho-sugar transferases"/>
    <property type="match status" value="1"/>
</dbReference>
<gene>
    <name evidence="2" type="ORF">D6C19_03510</name>
</gene>
<sequence>MKLSVVLSIYNGEKYIIEQLDSLRQQTRLPDEVLMYDDGSTDKTPELVSAYLAKYGLDNWKYISNQVNKGWRKNFMEGMWSATGELVFSCDQDDIWRKDKLQVMEQIMEKNPQISLLVSNYRMFYPDGSEKIGPRKNKQNLERIDLTNNFLLVQSPGCTHCIRKELLDLAKKYWRPEYAHDALLWRLSLFDNGLYIYTDDLIKWRKHENSAFSVESRELKNIRAKKDWINVAQTFEKMLRVYTLTDVSGEKTKQLKVLNRNAKWLAQRQKFYNTKNPLQGIILAMYWDCFPRYRQYLGDWYLLYIKRK</sequence>
<proteinExistence type="predicted"/>
<evidence type="ECO:0000313" key="2">
    <source>
        <dbReference type="EMBL" id="RXV74897.1"/>
    </source>
</evidence>
<comment type="caution">
    <text evidence="2">The sequence shown here is derived from an EMBL/GenBank/DDBJ whole genome shotgun (WGS) entry which is preliminary data.</text>
</comment>
<evidence type="ECO:0000259" key="1">
    <source>
        <dbReference type="Pfam" id="PF00535"/>
    </source>
</evidence>
<dbReference type="GO" id="GO:0016758">
    <property type="term" value="F:hexosyltransferase activity"/>
    <property type="evidence" value="ECO:0007669"/>
    <property type="project" value="UniProtKB-ARBA"/>
</dbReference>
<dbReference type="Gene3D" id="3.90.550.10">
    <property type="entry name" value="Spore Coat Polysaccharide Biosynthesis Protein SpsA, Chain A"/>
    <property type="match status" value="1"/>
</dbReference>
<dbReference type="Proteomes" id="UP000289316">
    <property type="component" value="Unassembled WGS sequence"/>
</dbReference>